<feature type="compositionally biased region" description="Pro residues" evidence="1">
    <location>
        <begin position="48"/>
        <end position="58"/>
    </location>
</feature>
<comment type="caution">
    <text evidence="2">The sequence shown here is derived from an EMBL/GenBank/DDBJ whole genome shotgun (WGS) entry which is preliminary data.</text>
</comment>
<protein>
    <recommendedName>
        <fullName evidence="4">TonB-dependent receptor</fullName>
    </recommendedName>
</protein>
<feature type="region of interest" description="Disordered" evidence="1">
    <location>
        <begin position="1"/>
        <end position="65"/>
    </location>
</feature>
<dbReference type="EMBL" id="JBHSFZ010000064">
    <property type="protein sequence ID" value="MFC4596505.1"/>
    <property type="molecule type" value="Genomic_DNA"/>
</dbReference>
<dbReference type="Proteomes" id="UP001595957">
    <property type="component" value="Unassembled WGS sequence"/>
</dbReference>
<keyword evidence="3" id="KW-1185">Reference proteome</keyword>
<dbReference type="RefSeq" id="WP_380807155.1">
    <property type="nucleotide sequence ID" value="NZ_JBHSFZ010000064.1"/>
</dbReference>
<organism evidence="2 3">
    <name type="scientific">Sphingobium tyrosinilyticum</name>
    <dbReference type="NCBI Taxonomy" id="2715436"/>
    <lineage>
        <taxon>Bacteria</taxon>
        <taxon>Pseudomonadati</taxon>
        <taxon>Pseudomonadota</taxon>
        <taxon>Alphaproteobacteria</taxon>
        <taxon>Sphingomonadales</taxon>
        <taxon>Sphingomonadaceae</taxon>
        <taxon>Sphingobium</taxon>
    </lineage>
</organism>
<reference evidence="3" key="1">
    <citation type="journal article" date="2019" name="Int. J. Syst. Evol. Microbiol.">
        <title>The Global Catalogue of Microorganisms (GCM) 10K type strain sequencing project: providing services to taxonomists for standard genome sequencing and annotation.</title>
        <authorList>
            <consortium name="The Broad Institute Genomics Platform"/>
            <consortium name="The Broad Institute Genome Sequencing Center for Infectious Disease"/>
            <person name="Wu L."/>
            <person name="Ma J."/>
        </authorList>
    </citation>
    <scope>NUCLEOTIDE SEQUENCE [LARGE SCALE GENOMIC DNA]</scope>
    <source>
        <strain evidence="3">NBRC 103632</strain>
    </source>
</reference>
<accession>A0ABV9F3K8</accession>
<gene>
    <name evidence="2" type="ORF">ACFO3E_20350</name>
</gene>
<sequence length="209" mass="21838">MPTRTVARPIRKSVEAPFRSARTTPAEMLAIGQDDHISAATPAQPQASPDPSPTPAVPLAPHGQSRLDRWRGSAWLLWRDGSASRANIITAGKLGGSQAGLRLDYDLTPASSGRAAAYGRVTAALNRPASPEGALGLAWQPSRAIPVSIAAERRIALGKGARDANAVLAVGGFGPTPVFLGLEAEAYAQAGMVGFHRRDLFADGKFSLL</sequence>
<name>A0ABV9F3K8_9SPHN</name>
<evidence type="ECO:0008006" key="4">
    <source>
        <dbReference type="Google" id="ProtNLM"/>
    </source>
</evidence>
<evidence type="ECO:0000313" key="3">
    <source>
        <dbReference type="Proteomes" id="UP001595957"/>
    </source>
</evidence>
<evidence type="ECO:0000256" key="1">
    <source>
        <dbReference type="SAM" id="MobiDB-lite"/>
    </source>
</evidence>
<feature type="compositionally biased region" description="Low complexity" evidence="1">
    <location>
        <begin position="38"/>
        <end position="47"/>
    </location>
</feature>
<evidence type="ECO:0000313" key="2">
    <source>
        <dbReference type="EMBL" id="MFC4596505.1"/>
    </source>
</evidence>
<proteinExistence type="predicted"/>